<evidence type="ECO:0000313" key="10">
    <source>
        <dbReference type="Proteomes" id="UP000187085"/>
    </source>
</evidence>
<dbReference type="InterPro" id="IPR047680">
    <property type="entry name" value="MarP-like"/>
</dbReference>
<dbReference type="GO" id="GO:0004252">
    <property type="term" value="F:serine-type endopeptidase activity"/>
    <property type="evidence" value="ECO:0007669"/>
    <property type="project" value="InterPro"/>
</dbReference>
<dbReference type="InterPro" id="IPR001940">
    <property type="entry name" value="Peptidase_S1C"/>
</dbReference>
<evidence type="ECO:0000256" key="5">
    <source>
        <dbReference type="ARBA" id="ARBA00022801"/>
    </source>
</evidence>
<dbReference type="GO" id="GO:0016020">
    <property type="term" value="C:membrane"/>
    <property type="evidence" value="ECO:0007669"/>
    <property type="project" value="UniProtKB-SubCell"/>
</dbReference>
<dbReference type="Pfam" id="PF13365">
    <property type="entry name" value="Trypsin_2"/>
    <property type="match status" value="1"/>
</dbReference>
<dbReference type="Pfam" id="PF02674">
    <property type="entry name" value="Colicin_V"/>
    <property type="match status" value="1"/>
</dbReference>
<dbReference type="Gene3D" id="2.40.10.10">
    <property type="entry name" value="Trypsin-like serine proteases"/>
    <property type="match status" value="2"/>
</dbReference>
<sequence length="394" mass="39775">MPPISLLDVLLVLILLGYLIHGLRVGFLVSIGSLAGFALGAVAAFFAVPLVSQWVTDSAWRTPAVIAVVVLLLVLGSGLGSRVGAAIRRAIGRIGPIRALDRALGGAVNVVVCALALSLIAFAVSTMGVPMLSRAIAGSTVLQTIDRLTPPPVAASMAQARAGLFTTGGIPRILAENLQNTPVPVPDETTDTPALRAASGSVLRITGNAYQCGQNQTGSGWVISPGRVVTNAHVVAGVDQPVVEVPGQNALPADVVLFDPAQDVAVLAVDGLGTAPLQAGGQLAGGDSAVVAGYPLGGPYQAKPAGVQSRGTVRVPDIYGSGTSPREVYQLSADVQQGNSGGPLLDTRGRVVGMVFAKSRENVPVGYALTLAQVRSVVDGAGTAGVSTGACVRG</sequence>
<feature type="transmembrane region" description="Helical" evidence="8">
    <location>
        <begin position="103"/>
        <end position="124"/>
    </location>
</feature>
<feature type="transmembrane region" description="Helical" evidence="8">
    <location>
        <begin position="6"/>
        <end position="27"/>
    </location>
</feature>
<dbReference type="GO" id="GO:0006508">
    <property type="term" value="P:proteolysis"/>
    <property type="evidence" value="ECO:0007669"/>
    <property type="project" value="UniProtKB-KW"/>
</dbReference>
<dbReference type="STRING" id="554083.BKD30_02570"/>
<dbReference type="Proteomes" id="UP000187085">
    <property type="component" value="Unassembled WGS sequence"/>
</dbReference>
<dbReference type="InterPro" id="IPR051201">
    <property type="entry name" value="Chloro_Bact_Ser_Proteases"/>
</dbReference>
<dbReference type="PANTHER" id="PTHR43343:SF3">
    <property type="entry name" value="PROTEASE DO-LIKE 8, CHLOROPLASTIC"/>
    <property type="match status" value="1"/>
</dbReference>
<feature type="transmembrane region" description="Helical" evidence="8">
    <location>
        <begin position="64"/>
        <end position="83"/>
    </location>
</feature>
<dbReference type="PRINTS" id="PR00834">
    <property type="entry name" value="PROTEASES2C"/>
</dbReference>
<dbReference type="InterPro" id="IPR003825">
    <property type="entry name" value="Colicin-V_CvpA"/>
</dbReference>
<dbReference type="InterPro" id="IPR009003">
    <property type="entry name" value="Peptidase_S1_PA"/>
</dbReference>
<comment type="subcellular location">
    <subcellularLocation>
        <location evidence="1">Membrane</location>
        <topology evidence="1">Multi-pass membrane protein</topology>
    </subcellularLocation>
</comment>
<evidence type="ECO:0000313" key="9">
    <source>
        <dbReference type="EMBL" id="OMH27563.1"/>
    </source>
</evidence>
<feature type="transmembrane region" description="Helical" evidence="8">
    <location>
        <begin position="34"/>
        <end position="52"/>
    </location>
</feature>
<keyword evidence="7 8" id="KW-0472">Membrane</keyword>
<dbReference type="RefSeq" id="WP_076701586.1">
    <property type="nucleotide sequence ID" value="NZ_MRDE01000016.1"/>
</dbReference>
<keyword evidence="10" id="KW-1185">Reference proteome</keyword>
<keyword evidence="4 8" id="KW-0812">Transmembrane</keyword>
<protein>
    <submittedName>
        <fullName evidence="9">Serine protease</fullName>
    </submittedName>
</protein>
<gene>
    <name evidence="9" type="ORF">BKD30_02570</name>
</gene>
<comment type="similarity">
    <text evidence="2">Belongs to the peptidase S1C family.</text>
</comment>
<evidence type="ECO:0000256" key="4">
    <source>
        <dbReference type="ARBA" id="ARBA00022692"/>
    </source>
</evidence>
<name>A0A1R1LJ48_9MICC</name>
<dbReference type="SUPFAM" id="SSF50494">
    <property type="entry name" value="Trypsin-like serine proteases"/>
    <property type="match status" value="1"/>
</dbReference>
<evidence type="ECO:0000256" key="6">
    <source>
        <dbReference type="ARBA" id="ARBA00022989"/>
    </source>
</evidence>
<proteinExistence type="inferred from homology"/>
<dbReference type="PANTHER" id="PTHR43343">
    <property type="entry name" value="PEPTIDASE S12"/>
    <property type="match status" value="1"/>
</dbReference>
<comment type="caution">
    <text evidence="9">The sequence shown here is derived from an EMBL/GenBank/DDBJ whole genome shotgun (WGS) entry which is preliminary data.</text>
</comment>
<keyword evidence="5" id="KW-0378">Hydrolase</keyword>
<dbReference type="InterPro" id="IPR043504">
    <property type="entry name" value="Peptidase_S1_PA_chymotrypsin"/>
</dbReference>
<dbReference type="NCBIfam" id="NF033740">
    <property type="entry name" value="MarP_fam_protase"/>
    <property type="match status" value="1"/>
</dbReference>
<keyword evidence="6 8" id="KW-1133">Transmembrane helix</keyword>
<dbReference type="OrthoDB" id="9766361at2"/>
<evidence type="ECO:0000256" key="1">
    <source>
        <dbReference type="ARBA" id="ARBA00004141"/>
    </source>
</evidence>
<dbReference type="AlphaFoldDB" id="A0A1R1LJ48"/>
<accession>A0A1R1LJ48</accession>
<organism evidence="9 10">
    <name type="scientific">Tersicoccus phoenicis</name>
    <dbReference type="NCBI Taxonomy" id="554083"/>
    <lineage>
        <taxon>Bacteria</taxon>
        <taxon>Bacillati</taxon>
        <taxon>Actinomycetota</taxon>
        <taxon>Actinomycetes</taxon>
        <taxon>Micrococcales</taxon>
        <taxon>Micrococcaceae</taxon>
        <taxon>Tersicoccus</taxon>
    </lineage>
</organism>
<dbReference type="EMBL" id="MRDE01000016">
    <property type="protein sequence ID" value="OMH27563.1"/>
    <property type="molecule type" value="Genomic_DNA"/>
</dbReference>
<evidence type="ECO:0000256" key="7">
    <source>
        <dbReference type="ARBA" id="ARBA00023136"/>
    </source>
</evidence>
<dbReference type="GO" id="GO:0009403">
    <property type="term" value="P:toxin biosynthetic process"/>
    <property type="evidence" value="ECO:0007669"/>
    <property type="project" value="InterPro"/>
</dbReference>
<keyword evidence="3 9" id="KW-0645">Protease</keyword>
<reference evidence="9 10" key="1">
    <citation type="submission" date="2016-12" db="EMBL/GenBank/DDBJ databases">
        <title>Draft genome of Tersicoccus phoenicis 1P05MA.</title>
        <authorList>
            <person name="Nakajima Y."/>
            <person name="Yoshizawa S."/>
            <person name="Nakamura K."/>
            <person name="Ogura Y."/>
            <person name="Hayashi T."/>
            <person name="Kogure K."/>
        </authorList>
    </citation>
    <scope>NUCLEOTIDE SEQUENCE [LARGE SCALE GENOMIC DNA]</scope>
    <source>
        <strain evidence="9 10">1p05MA</strain>
    </source>
</reference>
<evidence type="ECO:0000256" key="2">
    <source>
        <dbReference type="ARBA" id="ARBA00010541"/>
    </source>
</evidence>
<evidence type="ECO:0000256" key="3">
    <source>
        <dbReference type="ARBA" id="ARBA00022670"/>
    </source>
</evidence>
<evidence type="ECO:0000256" key="8">
    <source>
        <dbReference type="SAM" id="Phobius"/>
    </source>
</evidence>